<evidence type="ECO:0000256" key="5">
    <source>
        <dbReference type="ARBA" id="ARBA00061659"/>
    </source>
</evidence>
<name>A0A6N2LIH5_SALVM</name>
<dbReference type="FunFam" id="1.25.70.10:FF:000026">
    <property type="entry name" value="Mitochondrial transcription termination factor family protein"/>
    <property type="match status" value="1"/>
</dbReference>
<feature type="repeat" description="PPR" evidence="6">
    <location>
        <begin position="535"/>
        <end position="569"/>
    </location>
</feature>
<evidence type="ECO:0000256" key="6">
    <source>
        <dbReference type="PROSITE-ProRule" id="PRU00708"/>
    </source>
</evidence>
<dbReference type="EMBL" id="CAADRP010001552">
    <property type="protein sequence ID" value="VFU40658.1"/>
    <property type="molecule type" value="Genomic_DNA"/>
</dbReference>
<sequence>MRSPNTQTVAYLSRAHPKFYASDPSQIDYTSYMKSLQLCIETKAKKPGHLIHNQILTSGLASNLHLSTKLIVFYSKLGDTVGARKVFHRMPERSVVSWTAQISGYTQNGCYQDALLVFLDMLRAGFKANQFTYGSVLRACTGLRCLQRGMQIQGCIEKSRYASNLIVQSALLDLHSKCGKMEEVCYLFGMMEERDVVSWNAIIGGYAAQGLSGDSFRMFRSMMQEGMSPDLFTFGSVLKASGMASDVIRVSQIHQLIIQLGYGSHISLSGSLIDAYAKCESLASARRLYKSMPIKDVISCTALMTGYARSSNYSSKALDLFKEIQQMHMKIDGVILCSMFNICANISSLSLGRQIHALALKCKPAYDVAMGNALIDMYAKSGEIRDANRAFNEMEEKNVISWTSLITGYGNHGHGHEAIALFKRMEYEGLEPNDITFLSLLFTCSHCGLTGEGWECFNNMMSRYSILPRAEHFSCMVDLFARRGLLEEAYNLANKMNIKPKASLWGAILGACNVYGNTPLAEEAAIHLFKMDPENSSHYVVLADIYAAAGSWEDAWKVRKLMEERNLKKAPGYSFIPCTKNIALPQPRSGTFKSLTCSTSSQTQAETVSGDGAEQPANSVEVLRRYGCSDDDIEKMFLRRPSLRNADLSQLQFKLNLLWGLGITSNDLVKIINCRPRLLSVRINHFFDERLEYFMTLFGSRETLLKAIIRNPSLLTYDFHNRIKPVITLYEGLGISREDLVPLLLSRPTMIPRTSFTDEKMEYIRKSGVLKGSKMFKHVVSIIGVSRSQTICEKAANIEKFGMSNEEVWHLIGRSPYLLTLSVDKVQRNMTFVVGTMRLPANVILEHPFLLYNNLEAVLKPRWLLAGKIEEMGVCPRIKGSLMLRALRMAEQRFLKAFVSCQPDNVAAELMDFYAKAKCVKRLAMSSKKAVFKGFPF</sequence>
<dbReference type="Gene3D" id="1.25.70.10">
    <property type="entry name" value="Transcription termination factor 3, mitochondrial"/>
    <property type="match status" value="1"/>
</dbReference>
<evidence type="ECO:0000256" key="2">
    <source>
        <dbReference type="ARBA" id="ARBA00022472"/>
    </source>
</evidence>
<feature type="repeat" description="PPR" evidence="6">
    <location>
        <begin position="398"/>
        <end position="432"/>
    </location>
</feature>
<dbReference type="NCBIfam" id="TIGR00756">
    <property type="entry name" value="PPR"/>
    <property type="match status" value="6"/>
</dbReference>
<dbReference type="InterPro" id="IPR046848">
    <property type="entry name" value="E_motif"/>
</dbReference>
<dbReference type="Pfam" id="PF02536">
    <property type="entry name" value="mTERF"/>
    <property type="match status" value="1"/>
</dbReference>
<keyword evidence="4" id="KW-0809">Transit peptide</keyword>
<dbReference type="FunFam" id="1.25.40.10:FF:000090">
    <property type="entry name" value="Pentatricopeptide repeat-containing protein, chloroplastic"/>
    <property type="match status" value="1"/>
</dbReference>
<dbReference type="PROSITE" id="PS51375">
    <property type="entry name" value="PPR"/>
    <property type="match status" value="6"/>
</dbReference>
<dbReference type="AlphaFoldDB" id="A0A6N2LIH5"/>
<dbReference type="InterPro" id="IPR038538">
    <property type="entry name" value="MTERF_sf"/>
</dbReference>
<comment type="similarity">
    <text evidence="5">Belongs to the PPR family. PCMP-E subfamily.</text>
</comment>
<dbReference type="PANTHER" id="PTHR47926:SF417">
    <property type="entry name" value="PENTACOTRIPEPTIDE-REPEAT REGION OF PRORP DOMAIN-CONTAINING PROTEIN"/>
    <property type="match status" value="1"/>
</dbReference>
<dbReference type="Pfam" id="PF20431">
    <property type="entry name" value="E_motif"/>
    <property type="match status" value="1"/>
</dbReference>
<dbReference type="Gene3D" id="1.25.40.10">
    <property type="entry name" value="Tetratricopeptide repeat domain"/>
    <property type="match status" value="5"/>
</dbReference>
<accession>A0A6N2LIH5</accession>
<evidence type="ECO:0000256" key="1">
    <source>
        <dbReference type="ARBA" id="ARBA00007692"/>
    </source>
</evidence>
<dbReference type="InterPro" id="IPR046960">
    <property type="entry name" value="PPR_At4g14850-like_plant"/>
</dbReference>
<dbReference type="GO" id="GO:0009451">
    <property type="term" value="P:RNA modification"/>
    <property type="evidence" value="ECO:0007669"/>
    <property type="project" value="InterPro"/>
</dbReference>
<evidence type="ECO:0000256" key="4">
    <source>
        <dbReference type="ARBA" id="ARBA00022946"/>
    </source>
</evidence>
<evidence type="ECO:0000256" key="3">
    <source>
        <dbReference type="ARBA" id="ARBA00022737"/>
    </source>
</evidence>
<feature type="repeat" description="PPR" evidence="6">
    <location>
        <begin position="296"/>
        <end position="331"/>
    </location>
</feature>
<dbReference type="Pfam" id="PF01535">
    <property type="entry name" value="PPR"/>
    <property type="match status" value="2"/>
</dbReference>
<dbReference type="FunFam" id="1.25.40.10:FF:000196">
    <property type="entry name" value="Pentatricopeptide repeat-containing protein At4g14850"/>
    <property type="match status" value="1"/>
</dbReference>
<proteinExistence type="inferred from homology"/>
<feature type="repeat" description="PPR" evidence="6">
    <location>
        <begin position="94"/>
        <end position="128"/>
    </location>
</feature>
<dbReference type="InterPro" id="IPR003690">
    <property type="entry name" value="MTERF"/>
</dbReference>
<organism evidence="7">
    <name type="scientific">Salix viminalis</name>
    <name type="common">Common osier</name>
    <name type="synonym">Basket willow</name>
    <dbReference type="NCBI Taxonomy" id="40686"/>
    <lineage>
        <taxon>Eukaryota</taxon>
        <taxon>Viridiplantae</taxon>
        <taxon>Streptophyta</taxon>
        <taxon>Embryophyta</taxon>
        <taxon>Tracheophyta</taxon>
        <taxon>Spermatophyta</taxon>
        <taxon>Magnoliopsida</taxon>
        <taxon>eudicotyledons</taxon>
        <taxon>Gunneridae</taxon>
        <taxon>Pentapetalae</taxon>
        <taxon>rosids</taxon>
        <taxon>fabids</taxon>
        <taxon>Malpighiales</taxon>
        <taxon>Salicaceae</taxon>
        <taxon>Saliceae</taxon>
        <taxon>Salix</taxon>
    </lineage>
</organism>
<dbReference type="InterPro" id="IPR002885">
    <property type="entry name" value="PPR_rpt"/>
</dbReference>
<feature type="repeat" description="PPR" evidence="6">
    <location>
        <begin position="367"/>
        <end position="397"/>
    </location>
</feature>
<gene>
    <name evidence="7" type="ORF">SVIM_LOCUS234689</name>
</gene>
<keyword evidence="2" id="KW-0805">Transcription regulation</keyword>
<dbReference type="InterPro" id="IPR011990">
    <property type="entry name" value="TPR-like_helical_dom_sf"/>
</dbReference>
<dbReference type="FunFam" id="1.25.40.10:FF:000381">
    <property type="entry name" value="Pentatricopeptide repeat-containing protein"/>
    <property type="match status" value="1"/>
</dbReference>
<evidence type="ECO:0000313" key="7">
    <source>
        <dbReference type="EMBL" id="VFU40658.1"/>
    </source>
</evidence>
<reference evidence="7" key="1">
    <citation type="submission" date="2019-03" db="EMBL/GenBank/DDBJ databases">
        <authorList>
            <person name="Mank J."/>
            <person name="Almeida P."/>
        </authorList>
    </citation>
    <scope>NUCLEOTIDE SEQUENCE</scope>
    <source>
        <strain evidence="7">78183</strain>
    </source>
</reference>
<comment type="similarity">
    <text evidence="1">Belongs to the mTERF family.</text>
</comment>
<dbReference type="GO" id="GO:0006353">
    <property type="term" value="P:DNA-templated transcription termination"/>
    <property type="evidence" value="ECO:0007669"/>
    <property type="project" value="UniProtKB-KW"/>
</dbReference>
<dbReference type="PANTHER" id="PTHR47926">
    <property type="entry name" value="PENTATRICOPEPTIDE REPEAT-CONTAINING PROTEIN"/>
    <property type="match status" value="1"/>
</dbReference>
<keyword evidence="2" id="KW-0804">Transcription</keyword>
<keyword evidence="2" id="KW-0806">Transcription termination</keyword>
<dbReference type="SMART" id="SM00733">
    <property type="entry name" value="Mterf"/>
    <property type="match status" value="5"/>
</dbReference>
<protein>
    <submittedName>
        <fullName evidence="7">Uncharacterized protein</fullName>
    </submittedName>
</protein>
<keyword evidence="3" id="KW-0677">Repeat</keyword>
<dbReference type="Pfam" id="PF13041">
    <property type="entry name" value="PPR_2"/>
    <property type="match status" value="3"/>
</dbReference>
<feature type="repeat" description="PPR" evidence="6">
    <location>
        <begin position="195"/>
        <end position="229"/>
    </location>
</feature>
<dbReference type="GO" id="GO:0003723">
    <property type="term" value="F:RNA binding"/>
    <property type="evidence" value="ECO:0007669"/>
    <property type="project" value="InterPro"/>
</dbReference>